<feature type="domain" description="SHSP" evidence="3">
    <location>
        <begin position="36"/>
        <end position="134"/>
    </location>
</feature>
<evidence type="ECO:0000313" key="5">
    <source>
        <dbReference type="Proteomes" id="UP000003973"/>
    </source>
</evidence>
<name>C3X6V4_9BURK</name>
<evidence type="ECO:0000313" key="4">
    <source>
        <dbReference type="EMBL" id="EEO26867.1"/>
    </source>
</evidence>
<dbReference type="Pfam" id="PF00011">
    <property type="entry name" value="HSP20"/>
    <property type="match status" value="1"/>
</dbReference>
<dbReference type="SUPFAM" id="SSF49764">
    <property type="entry name" value="HSP20-like chaperones"/>
    <property type="match status" value="1"/>
</dbReference>
<evidence type="ECO:0000259" key="3">
    <source>
        <dbReference type="PROSITE" id="PS01031"/>
    </source>
</evidence>
<proteinExistence type="inferred from homology"/>
<comment type="similarity">
    <text evidence="1 2">Belongs to the small heat shock protein (HSP20) family.</text>
</comment>
<gene>
    <name evidence="4" type="ORF">OFAG_00020</name>
</gene>
<dbReference type="InterPro" id="IPR008978">
    <property type="entry name" value="HSP20-like_chaperone"/>
</dbReference>
<evidence type="ECO:0000256" key="1">
    <source>
        <dbReference type="PROSITE-ProRule" id="PRU00285"/>
    </source>
</evidence>
<dbReference type="PROSITE" id="PS01031">
    <property type="entry name" value="SHSP"/>
    <property type="match status" value="1"/>
</dbReference>
<dbReference type="InterPro" id="IPR002068">
    <property type="entry name" value="A-crystallin/Hsp20_dom"/>
</dbReference>
<dbReference type="EMBL" id="ACDP02000029">
    <property type="protein sequence ID" value="EEO26867.1"/>
    <property type="molecule type" value="Genomic_DNA"/>
</dbReference>
<evidence type="ECO:0000256" key="2">
    <source>
        <dbReference type="RuleBase" id="RU003616"/>
    </source>
</evidence>
<accession>C3X6V4</accession>
<dbReference type="Proteomes" id="UP000003973">
    <property type="component" value="Unassembled WGS sequence"/>
</dbReference>
<dbReference type="Gene3D" id="2.60.40.790">
    <property type="match status" value="1"/>
</dbReference>
<comment type="caution">
    <text evidence="4">The sequence shown here is derived from an EMBL/GenBank/DDBJ whole genome shotgun (WGS) entry which is preliminary data.</text>
</comment>
<dbReference type="AlphaFoldDB" id="C3X6V4"/>
<dbReference type="CDD" id="cd06464">
    <property type="entry name" value="ACD_sHsps-like"/>
    <property type="match status" value="1"/>
</dbReference>
<dbReference type="RefSeq" id="WP_005875538.1">
    <property type="nucleotide sequence ID" value="NZ_CABMNL010000001.1"/>
</dbReference>
<reference evidence="4" key="1">
    <citation type="submission" date="2011-10" db="EMBL/GenBank/DDBJ databases">
        <title>The Genome Sequence of Oxalobacter formigenes HOxBLS.</title>
        <authorList>
            <consortium name="The Broad Institute Genome Sequencing Platform"/>
            <person name="Earl A."/>
            <person name="Ward D."/>
            <person name="Feldgarden M."/>
            <person name="Gevers D."/>
            <person name="Allison M.J."/>
            <person name="Humphrey S."/>
            <person name="Young S.K."/>
            <person name="Zeng Q."/>
            <person name="Gargeya S."/>
            <person name="Fitzgerald M."/>
            <person name="Haas B."/>
            <person name="Abouelleil A."/>
            <person name="Alvarado L."/>
            <person name="Arachchi H.M."/>
            <person name="Berlin A."/>
            <person name="Brown A."/>
            <person name="Chapman S.B."/>
            <person name="Chen Z."/>
            <person name="Dunbar C."/>
            <person name="Freedman E."/>
            <person name="Gearin G."/>
            <person name="Goldberg J."/>
            <person name="Griggs A."/>
            <person name="Gujja S."/>
            <person name="Heiman D."/>
            <person name="Howarth C."/>
            <person name="Larson L."/>
            <person name="Lui A."/>
            <person name="MacDonald P.J.P."/>
            <person name="Montmayeur A."/>
            <person name="Murphy C."/>
            <person name="Neiman D."/>
            <person name="Pearson M."/>
            <person name="Priest M."/>
            <person name="Roberts A."/>
            <person name="Saif S."/>
            <person name="Shea T."/>
            <person name="Shenoy N."/>
            <person name="Sisk P."/>
            <person name="Stolte C."/>
            <person name="Sykes S."/>
            <person name="Wortman J."/>
            <person name="Nusbaum C."/>
            <person name="Birren B."/>
        </authorList>
    </citation>
    <scope>NUCLEOTIDE SEQUENCE [LARGE SCALE GENOMIC DNA]</scope>
    <source>
        <strain evidence="4">HOxBLS</strain>
    </source>
</reference>
<organism evidence="4 5">
    <name type="scientific">Oxalobacter paraformigenes</name>
    <dbReference type="NCBI Taxonomy" id="556268"/>
    <lineage>
        <taxon>Bacteria</taxon>
        <taxon>Pseudomonadati</taxon>
        <taxon>Pseudomonadota</taxon>
        <taxon>Betaproteobacteria</taxon>
        <taxon>Burkholderiales</taxon>
        <taxon>Oxalobacteraceae</taxon>
        <taxon>Oxalobacter</taxon>
    </lineage>
</organism>
<keyword evidence="5" id="KW-1185">Reference proteome</keyword>
<protein>
    <recommendedName>
        <fullName evidence="3">SHSP domain-containing protein</fullName>
    </recommendedName>
</protein>
<dbReference type="HOGENOM" id="CLU_046737_9_4_4"/>
<dbReference type="eggNOG" id="COG0071">
    <property type="taxonomic scope" value="Bacteria"/>
</dbReference>
<sequence length="134" mass="15362">MKFRDPTSPMWMQALKMLEQADQLHKHFFQLGKTKSRGPVWEPPVDLLETERYFLILIALPGIDPSEVSVVIENSAIHVVGERQIAIGRDTVVRRLEIPYGRFEKWISLPNGHYQIAENVLTNGCLRLVLNKLG</sequence>